<dbReference type="PANTHER" id="PTHR24180">
    <property type="entry name" value="CYCLIN-DEPENDENT KINASE INHIBITOR 2C-RELATED"/>
    <property type="match status" value="1"/>
</dbReference>
<dbReference type="SUPFAM" id="SSF48403">
    <property type="entry name" value="Ankyrin repeat"/>
    <property type="match status" value="1"/>
</dbReference>
<evidence type="ECO:0000256" key="4">
    <source>
        <dbReference type="SAM" id="MobiDB-lite"/>
    </source>
</evidence>
<dbReference type="InterPro" id="IPR002110">
    <property type="entry name" value="Ankyrin_rpt"/>
</dbReference>
<dbReference type="Proteomes" id="UP000184330">
    <property type="component" value="Unassembled WGS sequence"/>
</dbReference>
<evidence type="ECO:0000313" key="6">
    <source>
        <dbReference type="EMBL" id="CZR68120.1"/>
    </source>
</evidence>
<keyword evidence="5" id="KW-1133">Transmembrane helix</keyword>
<keyword evidence="5" id="KW-0812">Transmembrane</keyword>
<organism evidence="6 7">
    <name type="scientific">Phialocephala subalpina</name>
    <dbReference type="NCBI Taxonomy" id="576137"/>
    <lineage>
        <taxon>Eukaryota</taxon>
        <taxon>Fungi</taxon>
        <taxon>Dikarya</taxon>
        <taxon>Ascomycota</taxon>
        <taxon>Pezizomycotina</taxon>
        <taxon>Leotiomycetes</taxon>
        <taxon>Helotiales</taxon>
        <taxon>Mollisiaceae</taxon>
        <taxon>Phialocephala</taxon>
        <taxon>Phialocephala fortinii species complex</taxon>
    </lineage>
</organism>
<dbReference type="PANTHER" id="PTHR24180:SF45">
    <property type="entry name" value="POLY [ADP-RIBOSE] POLYMERASE TANKYRASE"/>
    <property type="match status" value="1"/>
</dbReference>
<dbReference type="PROSITE" id="PS50088">
    <property type="entry name" value="ANK_REPEAT"/>
    <property type="match status" value="1"/>
</dbReference>
<feature type="region of interest" description="Disordered" evidence="4">
    <location>
        <begin position="686"/>
        <end position="738"/>
    </location>
</feature>
<gene>
    <name evidence="6" type="ORF">PAC_18019</name>
</gene>
<dbReference type="InterPro" id="IPR036770">
    <property type="entry name" value="Ankyrin_rpt-contain_sf"/>
</dbReference>
<dbReference type="OrthoDB" id="409136at2759"/>
<keyword evidence="5" id="KW-0472">Membrane</keyword>
<sequence length="965" mass="108477">MANKVYTDLGLMRWSISSLTSYDLHEELHGRSIPQFGSSAMSLYPKTYSTLSLAGRKIINGQPQSFSRISDLHEERLNIMGELRSSISHLLLSLVDVITLNKIFWTEATIMRHLNSLIDMKDRIENDLINLQPWETPAGTYTQLFSLCNNRLKSLIAVAIADEQKTKLNISNNTASQNSVDYISVKLGEAAAILSKLQATIASNQKYGSQHRYRLVLPGVALMLDQRSEAFRNRVRFKFDLKVNLPFWKTNHVSLVMDREAGGMGLAIRSGHLSFSPTLSADLITVCIDGDFQGLNRMLSDGHSPTGINRQGRSLLHFAAKGVDPTMCRFLISLGADPLGFDFQRRTAFHAVAIGAASVLPHRTQDISTTIQLLIATGLDPNERDDNSQTRDITGYQPLHSVLTNLKCQDHDPKQDYFASASEPTSSRRSTEAFSSYRGEWREVLRCLLLKGADIHSKTQAGDTPLDFILRINEVPSWLEDLESSGTNVREYLLLEEKLHRPGKQIDVQHFRSVKKSRLAFDIRHKLRILRVEIDEQIPTKSKVWLEDIDNPDYPFGDMSYGIDTLFDPKQMWLWVQVNRLATHLRQNPWLVWIWSSCIAQIQGCGDGLLAIWSQYWRSVGNACFCASWSTLGVFCYHAARTKLKNRHQRIFWTAECGHELFADIEPLHPQAYRDFTACLINHNPGPASSQEPSSQGLQQAPTSSTPAANRSAAAAPEEGGSQLNSPQSSTSPSAATTPTFELREKSFLLMCVGTGKYMTELDQIETTYLGNDHLLFSNIKARYERLRGYPVRPFSLYQPGVARLVKFELVPIKRPGGSFVGGIQAPSMPPPELVVKKRYHYRLCPVDVTIDTYLPEMAFWHQFYNPHECIEGWWLNRLPSKLTTRLVFTPESLSVGWGLHIEETLNFGAATILFVGIVLCSCLISLIWSILRNDVSGGFGVGSFLTSVGGIVLTMLFFHRSKVF</sequence>
<feature type="compositionally biased region" description="Low complexity" evidence="4">
    <location>
        <begin position="729"/>
        <end position="738"/>
    </location>
</feature>
<dbReference type="EMBL" id="FJOG01000051">
    <property type="protein sequence ID" value="CZR68120.1"/>
    <property type="molecule type" value="Genomic_DNA"/>
</dbReference>
<dbReference type="AlphaFoldDB" id="A0A1L7XSV2"/>
<reference evidence="6 7" key="1">
    <citation type="submission" date="2016-03" db="EMBL/GenBank/DDBJ databases">
        <authorList>
            <person name="Ploux O."/>
        </authorList>
    </citation>
    <scope>NUCLEOTIDE SEQUENCE [LARGE SCALE GENOMIC DNA]</scope>
    <source>
        <strain evidence="6 7">UAMH 11012</strain>
    </source>
</reference>
<keyword evidence="2 3" id="KW-0040">ANK repeat</keyword>
<evidence type="ECO:0000256" key="5">
    <source>
        <dbReference type="SAM" id="Phobius"/>
    </source>
</evidence>
<feature type="repeat" description="ANK" evidence="3">
    <location>
        <begin position="311"/>
        <end position="337"/>
    </location>
</feature>
<protein>
    <submittedName>
        <fullName evidence="6">Uncharacterized protein</fullName>
    </submittedName>
</protein>
<dbReference type="Gene3D" id="1.25.40.20">
    <property type="entry name" value="Ankyrin repeat-containing domain"/>
    <property type="match status" value="1"/>
</dbReference>
<evidence type="ECO:0000313" key="7">
    <source>
        <dbReference type="Proteomes" id="UP000184330"/>
    </source>
</evidence>
<evidence type="ECO:0000256" key="1">
    <source>
        <dbReference type="ARBA" id="ARBA00022737"/>
    </source>
</evidence>
<feature type="compositionally biased region" description="Low complexity" evidence="4">
    <location>
        <begin position="701"/>
        <end position="717"/>
    </location>
</feature>
<dbReference type="STRING" id="576137.A0A1L7XSV2"/>
<dbReference type="InterPro" id="IPR051637">
    <property type="entry name" value="Ank_repeat_dom-contain_49"/>
</dbReference>
<proteinExistence type="predicted"/>
<evidence type="ECO:0000256" key="3">
    <source>
        <dbReference type="PROSITE-ProRule" id="PRU00023"/>
    </source>
</evidence>
<name>A0A1L7XSV2_9HELO</name>
<dbReference type="PROSITE" id="PS50297">
    <property type="entry name" value="ANK_REP_REGION"/>
    <property type="match status" value="1"/>
</dbReference>
<accession>A0A1L7XSV2</accession>
<feature type="transmembrane region" description="Helical" evidence="5">
    <location>
        <begin position="938"/>
        <end position="959"/>
    </location>
</feature>
<keyword evidence="1" id="KW-0677">Repeat</keyword>
<evidence type="ECO:0000256" key="2">
    <source>
        <dbReference type="ARBA" id="ARBA00023043"/>
    </source>
</evidence>
<feature type="compositionally biased region" description="Polar residues" evidence="4">
    <location>
        <begin position="687"/>
        <end position="700"/>
    </location>
</feature>
<keyword evidence="7" id="KW-1185">Reference proteome</keyword>
<feature type="transmembrane region" description="Helical" evidence="5">
    <location>
        <begin position="908"/>
        <end position="932"/>
    </location>
</feature>